<dbReference type="EMBL" id="AQQR01000006">
    <property type="protein sequence ID" value="OWU72551.1"/>
    <property type="molecule type" value="Genomic_DNA"/>
</dbReference>
<proteinExistence type="predicted"/>
<dbReference type="Gene3D" id="1.25.40.10">
    <property type="entry name" value="Tetratricopeptide repeat domain"/>
    <property type="match status" value="1"/>
</dbReference>
<evidence type="ECO:0000256" key="1">
    <source>
        <dbReference type="SAM" id="SignalP"/>
    </source>
</evidence>
<organism evidence="2 3">
    <name type="scientific">Marinibacterium profundimaris</name>
    <dbReference type="NCBI Taxonomy" id="1679460"/>
    <lineage>
        <taxon>Bacteria</taxon>
        <taxon>Pseudomonadati</taxon>
        <taxon>Pseudomonadota</taxon>
        <taxon>Alphaproteobacteria</taxon>
        <taxon>Rhodobacterales</taxon>
        <taxon>Paracoccaceae</taxon>
        <taxon>Marinibacterium</taxon>
    </lineage>
</organism>
<gene>
    <name evidence="2" type="ORF">ATO3_15875</name>
</gene>
<protein>
    <recommendedName>
        <fullName evidence="4">DUF560 domain-containing protein</fullName>
    </recommendedName>
</protein>
<reference evidence="2 3" key="1">
    <citation type="submission" date="2013-04" db="EMBL/GenBank/DDBJ databases">
        <title>Oceanicola sp. 22II1-22F33 Genome Sequencing.</title>
        <authorList>
            <person name="Lai Q."/>
            <person name="Li G."/>
            <person name="Shao Z."/>
        </authorList>
    </citation>
    <scope>NUCLEOTIDE SEQUENCE [LARGE SCALE GENOMIC DNA]</scope>
    <source>
        <strain evidence="2 3">22II1-22F33</strain>
    </source>
</reference>
<dbReference type="Proteomes" id="UP000215377">
    <property type="component" value="Unassembled WGS sequence"/>
</dbReference>
<feature type="signal peptide" evidence="1">
    <location>
        <begin position="1"/>
        <end position="21"/>
    </location>
</feature>
<dbReference type="InterPro" id="IPR011990">
    <property type="entry name" value="TPR-like_helical_dom_sf"/>
</dbReference>
<evidence type="ECO:0000313" key="3">
    <source>
        <dbReference type="Proteomes" id="UP000215377"/>
    </source>
</evidence>
<evidence type="ECO:0008006" key="4">
    <source>
        <dbReference type="Google" id="ProtNLM"/>
    </source>
</evidence>
<keyword evidence="1" id="KW-0732">Signal</keyword>
<sequence>MRLPGLAAALALCLVTDPAPAAGSDPVQLTPGQMRVAASDSLAVGAPQQALALADALLARDAQDLPALLIRARALRDLGQTDAAKTAARQAWDLAEEDPDQFASAMVMAQVLSTAGQKTLAQLWLRRAVEIAPHENLEAMAIRDFKYVRATNPWSSRFSFSITPDSNINNGSAYRTSFLNYELTEALFGQPVQYQLTGAAVALSGIEFELGADTRYRFWQTATRAQDLYLSLDYRHFELTGDAKSEAPGVKGSDFDFASVFAGYGYRAFNFGEDGEFAFRADAGQSWYGYEQFARYLRASALQSYALTGTTRINGRIAGEWQYGINTADVNTYSAETWAAHFFPNGRQLRVVLSGAVTDSPVASEEYVEAGLGASLVLGEIFDGAGLQMGLDYRGRDYDVSPHSPDGRQDHRVSASATVIFTGLDYFGFNPTMTVYAQNTESNIALYEARRFGINFGIQSAF</sequence>
<feature type="chain" id="PRO_5012466040" description="DUF560 domain-containing protein" evidence="1">
    <location>
        <begin position="22"/>
        <end position="462"/>
    </location>
</feature>
<name>A0A225NJZ0_9RHOB</name>
<comment type="caution">
    <text evidence="2">The sequence shown here is derived from an EMBL/GenBank/DDBJ whole genome shotgun (WGS) entry which is preliminary data.</text>
</comment>
<keyword evidence="3" id="KW-1185">Reference proteome</keyword>
<dbReference type="AlphaFoldDB" id="A0A225NJZ0"/>
<dbReference type="SUPFAM" id="SSF48452">
    <property type="entry name" value="TPR-like"/>
    <property type="match status" value="1"/>
</dbReference>
<evidence type="ECO:0000313" key="2">
    <source>
        <dbReference type="EMBL" id="OWU72551.1"/>
    </source>
</evidence>
<accession>A0A225NJZ0</accession>